<dbReference type="GO" id="GO:0003677">
    <property type="term" value="F:DNA binding"/>
    <property type="evidence" value="ECO:0007669"/>
    <property type="project" value="UniProtKB-KW"/>
</dbReference>
<comment type="caution">
    <text evidence="5">The sequence shown here is derived from an EMBL/GenBank/DDBJ whole genome shotgun (WGS) entry which is preliminary data.</text>
</comment>
<dbReference type="InterPro" id="IPR036388">
    <property type="entry name" value="WH-like_DNA-bd_sf"/>
</dbReference>
<dbReference type="PANTHER" id="PTHR42756:SF1">
    <property type="entry name" value="TRANSCRIPTIONAL REPRESSOR OF EMRAB OPERON"/>
    <property type="match status" value="1"/>
</dbReference>
<dbReference type="PANTHER" id="PTHR42756">
    <property type="entry name" value="TRANSCRIPTIONAL REGULATOR, MARR"/>
    <property type="match status" value="1"/>
</dbReference>
<proteinExistence type="predicted"/>
<organism evidence="5 6">
    <name type="scientific">Halobacillus yeomjeoni</name>
    <dbReference type="NCBI Taxonomy" id="311194"/>
    <lineage>
        <taxon>Bacteria</taxon>
        <taxon>Bacillati</taxon>
        <taxon>Bacillota</taxon>
        <taxon>Bacilli</taxon>
        <taxon>Bacillales</taxon>
        <taxon>Bacillaceae</taxon>
        <taxon>Halobacillus</taxon>
    </lineage>
</organism>
<evidence type="ECO:0000256" key="2">
    <source>
        <dbReference type="ARBA" id="ARBA00023125"/>
    </source>
</evidence>
<dbReference type="Proteomes" id="UP000614490">
    <property type="component" value="Unassembled WGS sequence"/>
</dbReference>
<feature type="domain" description="HTH marR-type" evidence="4">
    <location>
        <begin position="1"/>
        <end position="137"/>
    </location>
</feature>
<dbReference type="RefSeq" id="WP_197318136.1">
    <property type="nucleotide sequence ID" value="NZ_JADZSC010000003.1"/>
</dbReference>
<keyword evidence="6" id="KW-1185">Reference proteome</keyword>
<dbReference type="InterPro" id="IPR036390">
    <property type="entry name" value="WH_DNA-bd_sf"/>
</dbReference>
<evidence type="ECO:0000256" key="1">
    <source>
        <dbReference type="ARBA" id="ARBA00023015"/>
    </source>
</evidence>
<keyword evidence="1" id="KW-0805">Transcription regulation</keyword>
<reference evidence="5 6" key="1">
    <citation type="journal article" date="2005" name="Int. J. Syst. Evol. Microbiol.">
        <title>Halobacillus yeomjeoni sp. nov., isolated from a marine solar saltern in Korea.</title>
        <authorList>
            <person name="Yoon J.H."/>
            <person name="Kang S.J."/>
            <person name="Lee C.H."/>
            <person name="Oh H.W."/>
            <person name="Oh T.K."/>
        </authorList>
    </citation>
    <scope>NUCLEOTIDE SEQUENCE [LARGE SCALE GENOMIC DNA]</scope>
    <source>
        <strain evidence="5 6">KCTC 3957</strain>
    </source>
</reference>
<dbReference type="InterPro" id="IPR011991">
    <property type="entry name" value="ArsR-like_HTH"/>
</dbReference>
<dbReference type="AlphaFoldDB" id="A0A931HX81"/>
<evidence type="ECO:0000313" key="5">
    <source>
        <dbReference type="EMBL" id="MBH0231517.1"/>
    </source>
</evidence>
<keyword evidence="2" id="KW-0238">DNA-binding</keyword>
<keyword evidence="3" id="KW-0804">Transcription</keyword>
<dbReference type="Gene3D" id="1.10.10.10">
    <property type="entry name" value="Winged helix-like DNA-binding domain superfamily/Winged helix DNA-binding domain"/>
    <property type="match status" value="1"/>
</dbReference>
<accession>A0A931HX81</accession>
<evidence type="ECO:0000259" key="4">
    <source>
        <dbReference type="PROSITE" id="PS50995"/>
    </source>
</evidence>
<dbReference type="SMART" id="SM00347">
    <property type="entry name" value="HTH_MARR"/>
    <property type="match status" value="1"/>
</dbReference>
<sequence length="143" mass="16922">MTEFYDQEQKIILQLNEIYKQMSPKFERCTGISQSRLEILHKLMKVDEITQTSLKQQVNIDGAAVTRHLKHLEEKEIISRRRNPEDNRVTFVQLTTEGRRKIECYCTEKESFISKVFNGFSEEERTVLSELLNKVQNNVKQID</sequence>
<dbReference type="SUPFAM" id="SSF46785">
    <property type="entry name" value="Winged helix' DNA-binding domain"/>
    <property type="match status" value="1"/>
</dbReference>
<dbReference type="GO" id="GO:0003700">
    <property type="term" value="F:DNA-binding transcription factor activity"/>
    <property type="evidence" value="ECO:0007669"/>
    <property type="project" value="InterPro"/>
</dbReference>
<name>A0A931HX81_9BACI</name>
<evidence type="ECO:0000256" key="3">
    <source>
        <dbReference type="ARBA" id="ARBA00023163"/>
    </source>
</evidence>
<dbReference type="InterPro" id="IPR000835">
    <property type="entry name" value="HTH_MarR-typ"/>
</dbReference>
<protein>
    <submittedName>
        <fullName evidence="5">MarR family transcriptional regulator</fullName>
    </submittedName>
</protein>
<dbReference type="EMBL" id="JADZSC010000003">
    <property type="protein sequence ID" value="MBH0231517.1"/>
    <property type="molecule type" value="Genomic_DNA"/>
</dbReference>
<dbReference type="PRINTS" id="PR00598">
    <property type="entry name" value="HTHMARR"/>
</dbReference>
<dbReference type="CDD" id="cd00090">
    <property type="entry name" value="HTH_ARSR"/>
    <property type="match status" value="1"/>
</dbReference>
<dbReference type="PROSITE" id="PS50995">
    <property type="entry name" value="HTH_MARR_2"/>
    <property type="match status" value="1"/>
</dbReference>
<dbReference type="Pfam" id="PF01047">
    <property type="entry name" value="MarR"/>
    <property type="match status" value="1"/>
</dbReference>
<evidence type="ECO:0000313" key="6">
    <source>
        <dbReference type="Proteomes" id="UP000614490"/>
    </source>
</evidence>
<gene>
    <name evidence="5" type="ORF">H0267_14920</name>
</gene>